<evidence type="ECO:0000256" key="3">
    <source>
        <dbReference type="ARBA" id="ARBA00022989"/>
    </source>
</evidence>
<dbReference type="PANTHER" id="PTHR31415">
    <property type="entry name" value="OS05G0367900 PROTEIN"/>
    <property type="match status" value="1"/>
</dbReference>
<proteinExistence type="predicted"/>
<dbReference type="PANTHER" id="PTHR31415:SF4">
    <property type="entry name" value="NDR1_HIN1-LIKE PROTEIN 3"/>
    <property type="match status" value="1"/>
</dbReference>
<evidence type="ECO:0000313" key="7">
    <source>
        <dbReference type="EMBL" id="GMH30125.1"/>
    </source>
</evidence>
<reference evidence="7" key="1">
    <citation type="submission" date="2023-05" db="EMBL/GenBank/DDBJ databases">
        <title>Nepenthes gracilis genome sequencing.</title>
        <authorList>
            <person name="Fukushima K."/>
        </authorList>
    </citation>
    <scope>NUCLEOTIDE SEQUENCE</scope>
    <source>
        <strain evidence="7">SING2019-196</strain>
    </source>
</reference>
<dbReference type="GO" id="GO:0005886">
    <property type="term" value="C:plasma membrane"/>
    <property type="evidence" value="ECO:0007669"/>
    <property type="project" value="TreeGrafter"/>
</dbReference>
<evidence type="ECO:0000313" key="8">
    <source>
        <dbReference type="Proteomes" id="UP001279734"/>
    </source>
</evidence>
<dbReference type="GO" id="GO:0098542">
    <property type="term" value="P:defense response to other organism"/>
    <property type="evidence" value="ECO:0007669"/>
    <property type="project" value="InterPro"/>
</dbReference>
<dbReference type="GO" id="GO:0009506">
    <property type="term" value="C:plasmodesma"/>
    <property type="evidence" value="ECO:0007669"/>
    <property type="project" value="TreeGrafter"/>
</dbReference>
<dbReference type="Proteomes" id="UP001279734">
    <property type="component" value="Unassembled WGS sequence"/>
</dbReference>
<evidence type="ECO:0000256" key="1">
    <source>
        <dbReference type="ARBA" id="ARBA00004167"/>
    </source>
</evidence>
<organism evidence="7 8">
    <name type="scientific">Nepenthes gracilis</name>
    <name type="common">Slender pitcher plant</name>
    <dbReference type="NCBI Taxonomy" id="150966"/>
    <lineage>
        <taxon>Eukaryota</taxon>
        <taxon>Viridiplantae</taxon>
        <taxon>Streptophyta</taxon>
        <taxon>Embryophyta</taxon>
        <taxon>Tracheophyta</taxon>
        <taxon>Spermatophyta</taxon>
        <taxon>Magnoliopsida</taxon>
        <taxon>eudicotyledons</taxon>
        <taxon>Gunneridae</taxon>
        <taxon>Pentapetalae</taxon>
        <taxon>Caryophyllales</taxon>
        <taxon>Nepenthaceae</taxon>
        <taxon>Nepenthes</taxon>
    </lineage>
</organism>
<comment type="subcellular location">
    <subcellularLocation>
        <location evidence="1">Membrane</location>
        <topology evidence="1">Single-pass membrane protein</topology>
    </subcellularLocation>
</comment>
<evidence type="ECO:0000256" key="4">
    <source>
        <dbReference type="ARBA" id="ARBA00023136"/>
    </source>
</evidence>
<keyword evidence="2 5" id="KW-0812">Transmembrane</keyword>
<sequence length="236" mass="26466">MSQDKQTYLNRAYYGPPIPPPAKTYRRPSHGGGCRCCLLDCLCDCGCCLLSCVFKIVCSILIFIGLIALSFWLLLRPHEVKFYAVDASLAQFNFSVAAGGDTLYYDLAVNLTVRNPNRHIGIYYDEIAAGAYYEDQRFGMAALSPFYQGHENTTSLETVTFKGQNVLILSSSQSSDYGGQKKDGVFDIAVKLFVKMRIKVGWVKIGKFKPKIECDLKVPLSSSGKRFEFTKCRYDF</sequence>
<dbReference type="InterPro" id="IPR004864">
    <property type="entry name" value="LEA_2"/>
</dbReference>
<dbReference type="AlphaFoldDB" id="A0AAD3THQ3"/>
<dbReference type="Pfam" id="PF03168">
    <property type="entry name" value="LEA_2"/>
    <property type="match status" value="1"/>
</dbReference>
<keyword evidence="8" id="KW-1185">Reference proteome</keyword>
<dbReference type="EMBL" id="BSYO01000037">
    <property type="protein sequence ID" value="GMH30125.1"/>
    <property type="molecule type" value="Genomic_DNA"/>
</dbReference>
<feature type="domain" description="Late embryogenesis abundant protein LEA-2 subgroup" evidence="6">
    <location>
        <begin position="111"/>
        <end position="209"/>
    </location>
</feature>
<evidence type="ECO:0000256" key="5">
    <source>
        <dbReference type="SAM" id="Phobius"/>
    </source>
</evidence>
<keyword evidence="4 5" id="KW-0472">Membrane</keyword>
<evidence type="ECO:0000256" key="2">
    <source>
        <dbReference type="ARBA" id="ARBA00022692"/>
    </source>
</evidence>
<accession>A0AAD3THQ3</accession>
<protein>
    <recommendedName>
        <fullName evidence="6">Late embryogenesis abundant protein LEA-2 subgroup domain-containing protein</fullName>
    </recommendedName>
</protein>
<dbReference type="InterPro" id="IPR044839">
    <property type="entry name" value="NDR1-like"/>
</dbReference>
<gene>
    <name evidence="7" type="ORF">Nepgr_031968</name>
</gene>
<feature type="transmembrane region" description="Helical" evidence="5">
    <location>
        <begin position="53"/>
        <end position="75"/>
    </location>
</feature>
<evidence type="ECO:0000259" key="6">
    <source>
        <dbReference type="Pfam" id="PF03168"/>
    </source>
</evidence>
<name>A0AAD3THQ3_NEPGR</name>
<comment type="caution">
    <text evidence="7">The sequence shown here is derived from an EMBL/GenBank/DDBJ whole genome shotgun (WGS) entry which is preliminary data.</text>
</comment>
<keyword evidence="3 5" id="KW-1133">Transmembrane helix</keyword>